<accession>A0AA39WXP2</accession>
<organism evidence="2 3">
    <name type="scientific">Immersiella caudata</name>
    <dbReference type="NCBI Taxonomy" id="314043"/>
    <lineage>
        <taxon>Eukaryota</taxon>
        <taxon>Fungi</taxon>
        <taxon>Dikarya</taxon>
        <taxon>Ascomycota</taxon>
        <taxon>Pezizomycotina</taxon>
        <taxon>Sordariomycetes</taxon>
        <taxon>Sordariomycetidae</taxon>
        <taxon>Sordariales</taxon>
        <taxon>Lasiosphaeriaceae</taxon>
        <taxon>Immersiella</taxon>
    </lineage>
</organism>
<proteinExistence type="predicted"/>
<keyword evidence="3" id="KW-1185">Reference proteome</keyword>
<feature type="compositionally biased region" description="Polar residues" evidence="1">
    <location>
        <begin position="14"/>
        <end position="32"/>
    </location>
</feature>
<dbReference type="AlphaFoldDB" id="A0AA39WXP2"/>
<dbReference type="PANTHER" id="PTHR41390:SF1">
    <property type="entry name" value="NADH-UBIQUINONE OXIDOREDUCTASE 213 KDA SUBUNIT"/>
    <property type="match status" value="1"/>
</dbReference>
<sequence>MGRITLPKPEGSEDVNQVSASPALVPQQQTQEKVAALPSPVPRQNEERTLLPPELMAIVTPSLKVGAVTGTLGLFTGAAAGIIRSAPPALFSVVMGGQMFILGSSYYASRLVALKAFRGEDGIRPVDKLKASALAGGIAGTVGGAIRGPKNIMPGMIFFSLFGGAGQLVVNAISWNTKPDDESATESFLKSKWSPVTFLTDEEYRKILDEKLLRVDVEIALVDDNIKELRAAEGQSKKQTPTNDTRV</sequence>
<feature type="region of interest" description="Disordered" evidence="1">
    <location>
        <begin position="1"/>
        <end position="45"/>
    </location>
</feature>
<dbReference type="Proteomes" id="UP001175000">
    <property type="component" value="Unassembled WGS sequence"/>
</dbReference>
<dbReference type="PANTHER" id="PTHR41390">
    <property type="entry name" value="CHROMOSOME 7, WHOLE GENOME SHOTGUN SEQUENCE"/>
    <property type="match status" value="1"/>
</dbReference>
<evidence type="ECO:0000313" key="2">
    <source>
        <dbReference type="EMBL" id="KAK0623491.1"/>
    </source>
</evidence>
<name>A0AA39WXP2_9PEZI</name>
<evidence type="ECO:0000313" key="3">
    <source>
        <dbReference type="Proteomes" id="UP001175000"/>
    </source>
</evidence>
<evidence type="ECO:0000256" key="1">
    <source>
        <dbReference type="SAM" id="MobiDB-lite"/>
    </source>
</evidence>
<protein>
    <submittedName>
        <fullName evidence="2">Uncharacterized protein</fullName>
    </submittedName>
</protein>
<dbReference type="EMBL" id="JAULSU010000003">
    <property type="protein sequence ID" value="KAK0623491.1"/>
    <property type="molecule type" value="Genomic_DNA"/>
</dbReference>
<reference evidence="2" key="1">
    <citation type="submission" date="2023-06" db="EMBL/GenBank/DDBJ databases">
        <title>Genome-scale phylogeny and comparative genomics of the fungal order Sordariales.</title>
        <authorList>
            <consortium name="Lawrence Berkeley National Laboratory"/>
            <person name="Hensen N."/>
            <person name="Bonometti L."/>
            <person name="Westerberg I."/>
            <person name="Brannstrom I.O."/>
            <person name="Guillou S."/>
            <person name="Cros-Aarteil S."/>
            <person name="Calhoun S."/>
            <person name="Haridas S."/>
            <person name="Kuo A."/>
            <person name="Mondo S."/>
            <person name="Pangilinan J."/>
            <person name="Riley R."/>
            <person name="Labutti K."/>
            <person name="Andreopoulos B."/>
            <person name="Lipzen A."/>
            <person name="Chen C."/>
            <person name="Yanf M."/>
            <person name="Daum C."/>
            <person name="Ng V."/>
            <person name="Clum A."/>
            <person name="Steindorff A."/>
            <person name="Ohm R."/>
            <person name="Martin F."/>
            <person name="Silar P."/>
            <person name="Natvig D."/>
            <person name="Lalanne C."/>
            <person name="Gautier V."/>
            <person name="Ament-Velasquez S.L."/>
            <person name="Kruys A."/>
            <person name="Hutchinson M.I."/>
            <person name="Powell A.J."/>
            <person name="Barry K."/>
            <person name="Miller A.N."/>
            <person name="Grigoriev I.V."/>
            <person name="Debuchy R."/>
            <person name="Gladieux P."/>
            <person name="Thoren M.H."/>
            <person name="Johannesson H."/>
        </authorList>
    </citation>
    <scope>NUCLEOTIDE SEQUENCE</scope>
    <source>
        <strain evidence="2">CBS 606.72</strain>
    </source>
</reference>
<gene>
    <name evidence="2" type="ORF">B0T14DRAFT_179959</name>
</gene>
<comment type="caution">
    <text evidence="2">The sequence shown here is derived from an EMBL/GenBank/DDBJ whole genome shotgun (WGS) entry which is preliminary data.</text>
</comment>